<feature type="region of interest" description="LID" evidence="10">
    <location>
        <begin position="116"/>
        <end position="126"/>
    </location>
</feature>
<comment type="catalytic activity">
    <reaction evidence="10">
        <text>ATP + H2O = ADP + phosphate + H(+)</text>
        <dbReference type="Rhea" id="RHEA:13065"/>
        <dbReference type="ChEBI" id="CHEBI:15377"/>
        <dbReference type="ChEBI" id="CHEBI:15378"/>
        <dbReference type="ChEBI" id="CHEBI:30616"/>
        <dbReference type="ChEBI" id="CHEBI:43474"/>
        <dbReference type="ChEBI" id="CHEBI:456216"/>
    </reaction>
</comment>
<sequence>MATGNAEERNSANILLTGTPGTGKTTLGQELAERLSMNYINVGDVAKEKELYEGWDDEYECPFLDEERVIDELDDVLRQGGCIVDYHSCEFFPERWFDFVFVLRTDNTNLYNRLEQRGYSGKKLEDNVQCEIFQTILEEAVSSYLPSIVFELQSNTPEDMESNLCTIEEMVKRWTSNKR</sequence>
<dbReference type="InterPro" id="IPR027417">
    <property type="entry name" value="P-loop_NTPase"/>
</dbReference>
<feature type="binding site" evidence="10">
    <location>
        <position position="21"/>
    </location>
    <ligand>
        <name>ATP</name>
        <dbReference type="ChEBI" id="CHEBI:30616"/>
    </ligand>
</feature>
<dbReference type="GO" id="GO:0016887">
    <property type="term" value="F:ATP hydrolysis activity"/>
    <property type="evidence" value="ECO:0007669"/>
    <property type="project" value="UniProtKB-UniRule"/>
</dbReference>
<keyword evidence="5 10" id="KW-0808">Transferase</keyword>
<feature type="region of interest" description="Disordered" evidence="11">
    <location>
        <begin position="1"/>
        <end position="21"/>
    </location>
</feature>
<dbReference type="Gene3D" id="3.40.50.300">
    <property type="entry name" value="P-loop containing nucleotide triphosphate hydrolases"/>
    <property type="match status" value="1"/>
</dbReference>
<comment type="caution">
    <text evidence="10">Lacks conserved residue(s) required for the propagation of feature annotation.</text>
</comment>
<dbReference type="RefSeq" id="XP_038071886.1">
    <property type="nucleotide sequence ID" value="XM_038215958.1"/>
</dbReference>
<keyword evidence="6 10" id="KW-0547">Nucleotide-binding</keyword>
<feature type="compositionally biased region" description="Basic and acidic residues" evidence="11">
    <location>
        <begin position="1"/>
        <end position="10"/>
    </location>
</feature>
<comment type="subunit">
    <text evidence="10">Monomer and homodimer. Interacts with small ribosomal subunit protein uS11. Not a structural component of 43S pre-ribosomes, but transiently interacts with them by binding to uS11.</text>
</comment>
<dbReference type="GO" id="GO:0004017">
    <property type="term" value="F:AMP kinase activity"/>
    <property type="evidence" value="ECO:0007669"/>
    <property type="project" value="UniProtKB-UniRule"/>
</dbReference>
<evidence type="ECO:0000256" key="5">
    <source>
        <dbReference type="ARBA" id="ARBA00022679"/>
    </source>
</evidence>
<comment type="subcellular location">
    <subcellularLocation>
        <location evidence="10">Cytoplasm</location>
    </subcellularLocation>
    <subcellularLocation>
        <location evidence="10">Nucleus</location>
    </subcellularLocation>
</comment>
<organism evidence="12 13">
    <name type="scientific">Patiria miniata</name>
    <name type="common">Bat star</name>
    <name type="synonym">Asterina miniata</name>
    <dbReference type="NCBI Taxonomy" id="46514"/>
    <lineage>
        <taxon>Eukaryota</taxon>
        <taxon>Metazoa</taxon>
        <taxon>Echinodermata</taxon>
        <taxon>Eleutherozoa</taxon>
        <taxon>Asterozoa</taxon>
        <taxon>Asteroidea</taxon>
        <taxon>Valvatacea</taxon>
        <taxon>Valvatida</taxon>
        <taxon>Asterinidae</taxon>
        <taxon>Patiria</taxon>
    </lineage>
</organism>
<keyword evidence="9 10" id="KW-0539">Nucleus</keyword>
<evidence type="ECO:0000256" key="3">
    <source>
        <dbReference type="ARBA" id="ARBA00022517"/>
    </source>
</evidence>
<feature type="binding site" evidence="10">
    <location>
        <position position="25"/>
    </location>
    <ligand>
        <name>ATP</name>
        <dbReference type="ChEBI" id="CHEBI:30616"/>
    </ligand>
</feature>
<dbReference type="GO" id="GO:0005737">
    <property type="term" value="C:cytoplasm"/>
    <property type="evidence" value="ECO:0007669"/>
    <property type="project" value="UniProtKB-SubCell"/>
</dbReference>
<protein>
    <recommendedName>
        <fullName evidence="10">Adenylate kinase isoenzyme 6 homolog</fullName>
        <shortName evidence="10">AK6</shortName>
        <ecNumber evidence="10">2.7.4.3</ecNumber>
    </recommendedName>
    <alternativeName>
        <fullName evidence="10">Dual activity adenylate kinase/ATPase</fullName>
        <shortName evidence="10">AK/ATPase</shortName>
    </alternativeName>
</protein>
<comment type="catalytic activity">
    <reaction evidence="1 10">
        <text>AMP + ATP = 2 ADP</text>
        <dbReference type="Rhea" id="RHEA:12973"/>
        <dbReference type="ChEBI" id="CHEBI:30616"/>
        <dbReference type="ChEBI" id="CHEBI:456215"/>
        <dbReference type="ChEBI" id="CHEBI:456216"/>
        <dbReference type="EC" id="2.7.4.3"/>
    </reaction>
</comment>
<feature type="binding site" evidence="10">
    <location>
        <position position="24"/>
    </location>
    <ligand>
        <name>ATP</name>
        <dbReference type="ChEBI" id="CHEBI:30616"/>
    </ligand>
</feature>
<dbReference type="InterPro" id="IPR020618">
    <property type="entry name" value="Adenyl_kinase_AK6"/>
</dbReference>
<feature type="binding site" evidence="10">
    <location>
        <position position="117"/>
    </location>
    <ligand>
        <name>ATP</name>
        <dbReference type="ChEBI" id="CHEBI:30616"/>
    </ligand>
</feature>
<feature type="region of interest" description="NMPbind" evidence="10">
    <location>
        <begin position="41"/>
        <end position="64"/>
    </location>
</feature>
<dbReference type="OMA" id="QCEIFGT"/>
<dbReference type="PANTHER" id="PTHR12595:SF0">
    <property type="entry name" value="ADENYLATE KINASE ISOENZYME 6"/>
    <property type="match status" value="1"/>
</dbReference>
<keyword evidence="2 10" id="KW-0963">Cytoplasm</keyword>
<dbReference type="GO" id="GO:0005524">
    <property type="term" value="F:ATP binding"/>
    <property type="evidence" value="ECO:0007669"/>
    <property type="project" value="UniProtKB-KW"/>
</dbReference>
<dbReference type="FunFam" id="3.40.50.300:FF:000372">
    <property type="entry name" value="Adenylate kinase isoenzyme 6 homolog"/>
    <property type="match status" value="1"/>
</dbReference>
<keyword evidence="4 10" id="KW-0698">rRNA processing</keyword>
<keyword evidence="7 10" id="KW-0418">Kinase</keyword>
<dbReference type="AlphaFoldDB" id="A0A914B6Q4"/>
<dbReference type="EnsemblMetazoa" id="XM_038215958.1">
    <property type="protein sequence ID" value="XP_038071886.1"/>
    <property type="gene ID" value="LOC119740599"/>
</dbReference>
<evidence type="ECO:0000256" key="8">
    <source>
        <dbReference type="ARBA" id="ARBA00022840"/>
    </source>
</evidence>
<evidence type="ECO:0000256" key="9">
    <source>
        <dbReference type="ARBA" id="ARBA00023242"/>
    </source>
</evidence>
<evidence type="ECO:0000256" key="11">
    <source>
        <dbReference type="SAM" id="MobiDB-lite"/>
    </source>
</evidence>
<evidence type="ECO:0000313" key="12">
    <source>
        <dbReference type="EnsemblMetazoa" id="XP_038071886.1"/>
    </source>
</evidence>
<accession>A0A914B6Q4</accession>
<dbReference type="GO" id="GO:0042274">
    <property type="term" value="P:ribosomal small subunit biogenesis"/>
    <property type="evidence" value="ECO:0007669"/>
    <property type="project" value="UniProtKB-UniRule"/>
</dbReference>
<evidence type="ECO:0000256" key="2">
    <source>
        <dbReference type="ARBA" id="ARBA00022490"/>
    </source>
</evidence>
<dbReference type="GeneID" id="119740599"/>
<evidence type="ECO:0000313" key="13">
    <source>
        <dbReference type="Proteomes" id="UP000887568"/>
    </source>
</evidence>
<dbReference type="Pfam" id="PF13238">
    <property type="entry name" value="AAA_18"/>
    <property type="match status" value="1"/>
</dbReference>
<feature type="binding site" evidence="10">
    <location>
        <position position="26"/>
    </location>
    <ligand>
        <name>ATP</name>
        <dbReference type="ChEBI" id="CHEBI:30616"/>
    </ligand>
</feature>
<dbReference type="SUPFAM" id="SSF52540">
    <property type="entry name" value="P-loop containing nucleoside triphosphate hydrolases"/>
    <property type="match status" value="1"/>
</dbReference>
<evidence type="ECO:0000256" key="4">
    <source>
        <dbReference type="ARBA" id="ARBA00022552"/>
    </source>
</evidence>
<dbReference type="GO" id="GO:0005634">
    <property type="term" value="C:nucleus"/>
    <property type="evidence" value="ECO:0007669"/>
    <property type="project" value="UniProtKB-SubCell"/>
</dbReference>
<dbReference type="GO" id="GO:0006364">
    <property type="term" value="P:rRNA processing"/>
    <property type="evidence" value="ECO:0007669"/>
    <property type="project" value="UniProtKB-KW"/>
</dbReference>
<dbReference type="CTD" id="102157402"/>
<evidence type="ECO:0000256" key="1">
    <source>
        <dbReference type="ARBA" id="ARBA00000582"/>
    </source>
</evidence>
<comment type="similarity">
    <text evidence="10">Belongs to the adenylate kinase family. AK6 subfamily.</text>
</comment>
<dbReference type="EC" id="2.7.4.3" evidence="10"/>
<keyword evidence="3 10" id="KW-0690">Ribosome biogenesis</keyword>
<dbReference type="OrthoDB" id="10251185at2759"/>
<dbReference type="PANTHER" id="PTHR12595">
    <property type="entry name" value="POS9-ACTIVATING FACTOR FAP7-RELATED"/>
    <property type="match status" value="1"/>
</dbReference>
<dbReference type="HAMAP" id="MF_00039">
    <property type="entry name" value="Adenylate_kinase_AK6"/>
    <property type="match status" value="1"/>
</dbReference>
<evidence type="ECO:0000256" key="7">
    <source>
        <dbReference type="ARBA" id="ARBA00022777"/>
    </source>
</evidence>
<evidence type="ECO:0000256" key="10">
    <source>
        <dbReference type="HAMAP-Rule" id="MF_03173"/>
    </source>
</evidence>
<keyword evidence="13" id="KW-1185">Reference proteome</keyword>
<comment type="function">
    <text evidence="10">Broad-specificity nucleoside monophosphate (NMP) kinase that catalyzes the reversible transfer of the terminal phosphate group between nucleoside triphosphates and monophosphates. Has also ATPase activity. Involved in the late cytoplasmic maturation steps of the 40S ribosomal particles, specifically 18S rRNA maturation. While NMP activity is not required for ribosome maturation, ATPase activity is. Associates transiently with small ribosomal subunit protein uS11. ATP hydrolysis breaks the interaction with uS11. May temporarily remove uS11 from the ribosome to enable a conformational change of the ribosomal RNA that is needed for the final maturation step of the small ribosomal subunit. Its NMP activity may have a role in nuclear energy homeostasis.</text>
</comment>
<name>A0A914B6Q4_PATMI</name>
<keyword evidence="8 10" id="KW-0067">ATP-binding</keyword>
<evidence type="ECO:0000256" key="6">
    <source>
        <dbReference type="ARBA" id="ARBA00022741"/>
    </source>
</evidence>
<reference evidence="12" key="1">
    <citation type="submission" date="2022-11" db="UniProtKB">
        <authorList>
            <consortium name="EnsemblMetazoa"/>
        </authorList>
    </citation>
    <scope>IDENTIFICATION</scope>
</reference>
<feature type="binding site" evidence="10">
    <location>
        <position position="23"/>
    </location>
    <ligand>
        <name>ATP</name>
        <dbReference type="ChEBI" id="CHEBI:30616"/>
    </ligand>
</feature>
<proteinExistence type="inferred from homology"/>
<dbReference type="Proteomes" id="UP000887568">
    <property type="component" value="Unplaced"/>
</dbReference>